<dbReference type="InterPro" id="IPR050987">
    <property type="entry name" value="AtrR-like"/>
</dbReference>
<accession>A0A9P8VS39</accession>
<dbReference type="PANTHER" id="PTHR46910:SF12">
    <property type="entry name" value="REGULATORY PROTEIN CAT8"/>
    <property type="match status" value="1"/>
</dbReference>
<evidence type="ECO:0000256" key="3">
    <source>
        <dbReference type="SAM" id="MobiDB-lite"/>
    </source>
</evidence>
<feature type="domain" description="Zn(2)-C6 fungal-type" evidence="4">
    <location>
        <begin position="23"/>
        <end position="51"/>
    </location>
</feature>
<dbReference type="Pfam" id="PF00172">
    <property type="entry name" value="Zn_clus"/>
    <property type="match status" value="1"/>
</dbReference>
<sequence length="778" mass="86306">MPTTPSIRVLKQGCRPPTRIAQACHGCRRKKVRCDGTRPGCSRCVTAGIGCPPSGDPKRLALSRGSTKSLECRTRQLNAKVCMLEGRINDNSGVIGSLSQAHSNRGNSATAAADSSSFKAEMDDTNAKGDPVHVETEPIIRETNASEGYLAGASSSCQPIETSRHRISNVDHPEIHVQSEQILPFHSSRTRQASVSRISETSLSSVFCTRYVNIWFFEWDTLFPIVNKPALLHNYYEFLADDKRTQSDHDLAQLYLILNIAILSSDDPGIPQLAFCERQWRKALNAILMDHSLHVFQCLNLALLCSIVRADYEQCQYYKGIAVGLFYRLGLHQSQVPNSLSQLDIEVRRRAFWTFYTLDSFSAAITGIPRLLDDKTIEHPYQLDGDYPSGSSMRSADLGQRGRTPNALVLYHASRILAKALKTLYSTAKRDVPSHRETGKLETELNAWRDQMLHQFKSGPGRNESPADMTVNLQLALEAVYHYIRILIYRPALDFNLGTEVLVPVEASTKQLVLIMRLLKERKSAFSFCLPKIDLMVACTRILLHRSICLTCNLKSTSETNQPLGAACLLSSENNSPATSEKYTCMFTIPLRSFVWLIYLAQDDMAKVVASDLCGRTIDTKANHAQQQERLGTKSVSEGNQQWLGYQQKASPRSGNAQVGACINYQFHSHLSQKSPLKTLSPSTTVEQTCLHSVFQPQRGTDEAECPQLFATQTSLLSPVSDFCPAKVARADCIPATEWEIFLGSLDRGPNNIYDAIYGGQGPGHYMESLVSASGIEG</sequence>
<feature type="compositionally biased region" description="Basic and acidic residues" evidence="3">
    <location>
        <begin position="120"/>
        <end position="131"/>
    </location>
</feature>
<keyword evidence="6" id="KW-1185">Reference proteome</keyword>
<evidence type="ECO:0000313" key="6">
    <source>
        <dbReference type="Proteomes" id="UP000777438"/>
    </source>
</evidence>
<proteinExistence type="predicted"/>
<dbReference type="GO" id="GO:0006351">
    <property type="term" value="P:DNA-templated transcription"/>
    <property type="evidence" value="ECO:0007669"/>
    <property type="project" value="InterPro"/>
</dbReference>
<dbReference type="CDD" id="cd00067">
    <property type="entry name" value="GAL4"/>
    <property type="match status" value="1"/>
</dbReference>
<dbReference type="CDD" id="cd12148">
    <property type="entry name" value="fungal_TF_MHR"/>
    <property type="match status" value="1"/>
</dbReference>
<comment type="caution">
    <text evidence="5">The sequence shown here is derived from an EMBL/GenBank/DDBJ whole genome shotgun (WGS) entry which is preliminary data.</text>
</comment>
<dbReference type="SUPFAM" id="SSF57701">
    <property type="entry name" value="Zn2/Cys6 DNA-binding domain"/>
    <property type="match status" value="1"/>
</dbReference>
<protein>
    <submittedName>
        <fullName evidence="5">Fungal-specific transcription factor domain-containing protein</fullName>
    </submittedName>
</protein>
<feature type="compositionally biased region" description="Polar residues" evidence="3">
    <location>
        <begin position="99"/>
        <end position="118"/>
    </location>
</feature>
<evidence type="ECO:0000256" key="2">
    <source>
        <dbReference type="ARBA" id="ARBA00023242"/>
    </source>
</evidence>
<name>A0A9P8VS39_9HYPO</name>
<keyword evidence="2" id="KW-0539">Nucleus</keyword>
<dbReference type="PROSITE" id="PS00463">
    <property type="entry name" value="ZN2_CY6_FUNGAL_1"/>
    <property type="match status" value="1"/>
</dbReference>
<evidence type="ECO:0000259" key="4">
    <source>
        <dbReference type="PROSITE" id="PS50048"/>
    </source>
</evidence>
<feature type="region of interest" description="Disordered" evidence="3">
    <location>
        <begin position="99"/>
        <end position="131"/>
    </location>
</feature>
<dbReference type="AlphaFoldDB" id="A0A9P8VS39"/>
<reference evidence="5 6" key="1">
    <citation type="journal article" date="2021" name="Nat. Commun.">
        <title>Genetic determinants of endophytism in the Arabidopsis root mycobiome.</title>
        <authorList>
            <person name="Mesny F."/>
            <person name="Miyauchi S."/>
            <person name="Thiergart T."/>
            <person name="Pickel B."/>
            <person name="Atanasova L."/>
            <person name="Karlsson M."/>
            <person name="Huettel B."/>
            <person name="Barry K.W."/>
            <person name="Haridas S."/>
            <person name="Chen C."/>
            <person name="Bauer D."/>
            <person name="Andreopoulos W."/>
            <person name="Pangilinan J."/>
            <person name="LaButti K."/>
            <person name="Riley R."/>
            <person name="Lipzen A."/>
            <person name="Clum A."/>
            <person name="Drula E."/>
            <person name="Henrissat B."/>
            <person name="Kohler A."/>
            <person name="Grigoriev I.V."/>
            <person name="Martin F.M."/>
            <person name="Hacquard S."/>
        </authorList>
    </citation>
    <scope>NUCLEOTIDE SEQUENCE [LARGE SCALE GENOMIC DNA]</scope>
    <source>
        <strain evidence="5 6">MPI-CAGE-CH-0241</strain>
    </source>
</reference>
<dbReference type="InterPro" id="IPR007219">
    <property type="entry name" value="XnlR_reg_dom"/>
</dbReference>
<dbReference type="OrthoDB" id="1924787at2759"/>
<keyword evidence="1" id="KW-0479">Metal-binding</keyword>
<dbReference type="PROSITE" id="PS50048">
    <property type="entry name" value="ZN2_CY6_FUNGAL_2"/>
    <property type="match status" value="1"/>
</dbReference>
<dbReference type="Pfam" id="PF04082">
    <property type="entry name" value="Fungal_trans"/>
    <property type="match status" value="1"/>
</dbReference>
<gene>
    <name evidence="5" type="ORF">B0T10DRAFT_592737</name>
</gene>
<organism evidence="5 6">
    <name type="scientific">Thelonectria olida</name>
    <dbReference type="NCBI Taxonomy" id="1576542"/>
    <lineage>
        <taxon>Eukaryota</taxon>
        <taxon>Fungi</taxon>
        <taxon>Dikarya</taxon>
        <taxon>Ascomycota</taxon>
        <taxon>Pezizomycotina</taxon>
        <taxon>Sordariomycetes</taxon>
        <taxon>Hypocreomycetidae</taxon>
        <taxon>Hypocreales</taxon>
        <taxon>Nectriaceae</taxon>
        <taxon>Thelonectria</taxon>
    </lineage>
</organism>
<dbReference type="EMBL" id="JAGPYM010000060">
    <property type="protein sequence ID" value="KAH6871026.1"/>
    <property type="molecule type" value="Genomic_DNA"/>
</dbReference>
<dbReference type="Gene3D" id="4.10.240.10">
    <property type="entry name" value="Zn(2)-C6 fungal-type DNA-binding domain"/>
    <property type="match status" value="1"/>
</dbReference>
<dbReference type="SMART" id="SM00906">
    <property type="entry name" value="Fungal_trans"/>
    <property type="match status" value="1"/>
</dbReference>
<dbReference type="InterPro" id="IPR036864">
    <property type="entry name" value="Zn2-C6_fun-type_DNA-bd_sf"/>
</dbReference>
<dbReference type="GO" id="GO:0003677">
    <property type="term" value="F:DNA binding"/>
    <property type="evidence" value="ECO:0007669"/>
    <property type="project" value="InterPro"/>
</dbReference>
<dbReference type="GO" id="GO:0008270">
    <property type="term" value="F:zinc ion binding"/>
    <property type="evidence" value="ECO:0007669"/>
    <property type="project" value="InterPro"/>
</dbReference>
<dbReference type="SMART" id="SM00066">
    <property type="entry name" value="GAL4"/>
    <property type="match status" value="1"/>
</dbReference>
<dbReference type="InterPro" id="IPR001138">
    <property type="entry name" value="Zn2Cys6_DnaBD"/>
</dbReference>
<dbReference type="GO" id="GO:0000981">
    <property type="term" value="F:DNA-binding transcription factor activity, RNA polymerase II-specific"/>
    <property type="evidence" value="ECO:0007669"/>
    <property type="project" value="InterPro"/>
</dbReference>
<evidence type="ECO:0000256" key="1">
    <source>
        <dbReference type="ARBA" id="ARBA00022723"/>
    </source>
</evidence>
<evidence type="ECO:0000313" key="5">
    <source>
        <dbReference type="EMBL" id="KAH6871026.1"/>
    </source>
</evidence>
<dbReference type="PANTHER" id="PTHR46910">
    <property type="entry name" value="TRANSCRIPTION FACTOR PDR1"/>
    <property type="match status" value="1"/>
</dbReference>
<dbReference type="Proteomes" id="UP000777438">
    <property type="component" value="Unassembled WGS sequence"/>
</dbReference>